<evidence type="ECO:0000313" key="3">
    <source>
        <dbReference type="Proteomes" id="UP000887574"/>
    </source>
</evidence>
<feature type="coiled-coil region" evidence="1">
    <location>
        <begin position="353"/>
        <end position="380"/>
    </location>
</feature>
<dbReference type="GO" id="GO:0030041">
    <property type="term" value="P:actin filament polymerization"/>
    <property type="evidence" value="ECO:0007669"/>
    <property type="project" value="TreeGrafter"/>
</dbReference>
<dbReference type="Gene3D" id="1.25.40.10">
    <property type="entry name" value="Tetratricopeptide repeat domain"/>
    <property type="match status" value="1"/>
</dbReference>
<proteinExistence type="predicted"/>
<sequence>MVHSTSKSLAKLLVFLFISNIIAETHVVLDQLDKTVINFVAESPFVIHQPHSLLDFLNQIKWVEELSKSYSTIKRQQVSIEKRYDDDDPEIEKKIRSTDPNCVESQPLDLQTENFIKTYTSDLAPNFILHSDLPMITTYYGVPSTLDTFQLNYLHRLFSIETSMGKFREPYCETYVFSAWANEIASEGESLSDVPEPDFTELDESKLLKIATFLTERLEEEKNARWASYYSSFYWRIKGNSKAALRCLLYNLDLDPEPIAAKFQLATLYLRHGKYSKAIQYLESVTKRVDNCHECRLALADALVLDGNFQAATVAYEEVYKKNPDYTIAHKKMALLRCVLRVFEEMENQHTHLLDTIQDVNEYKEKLKRLKGLEALIESNRASPEVRLQAKLAYQYYTLGPMPHLSCRGLTKPAENGKPELSRLYCGVDNWKLYNESLIDKYQQQLLSAKTKKIDSEINQVELFETEKLRYEKLANAEMDEYLTKLSPFVAMRADEPQLSPKYPLNNDRKSSVKFFKRTWPSIEECEKKFFPEDHLELAPFFLSPENKGFIVSDLLTKYLALDSATDISPLPWQTPDCELVNSSDEDMTFGRESIEEMLDGGSKNPFVKGKKLKSALLNLVEPSHSKIAIGDLGNRISLLLKYNIGPRWISTNLAALFYRYLGMTNQAVNCLKEAIMTNMYKDHWKMAQMNHLYIIFSLHTPIKRQ</sequence>
<organism evidence="3 4">
    <name type="scientific">Ditylenchus dipsaci</name>
    <dbReference type="NCBI Taxonomy" id="166011"/>
    <lineage>
        <taxon>Eukaryota</taxon>
        <taxon>Metazoa</taxon>
        <taxon>Ecdysozoa</taxon>
        <taxon>Nematoda</taxon>
        <taxon>Chromadorea</taxon>
        <taxon>Rhabditida</taxon>
        <taxon>Tylenchina</taxon>
        <taxon>Tylenchomorpha</taxon>
        <taxon>Sphaerularioidea</taxon>
        <taxon>Anguinidae</taxon>
        <taxon>Anguininae</taxon>
        <taxon>Ditylenchus</taxon>
    </lineage>
</organism>
<dbReference type="SUPFAM" id="SSF48452">
    <property type="entry name" value="TPR-like"/>
    <property type="match status" value="1"/>
</dbReference>
<dbReference type="InterPro" id="IPR052630">
    <property type="entry name" value="TTC17"/>
</dbReference>
<keyword evidence="2" id="KW-0732">Signal</keyword>
<dbReference type="GO" id="GO:0015629">
    <property type="term" value="C:actin cytoskeleton"/>
    <property type="evidence" value="ECO:0007669"/>
    <property type="project" value="TreeGrafter"/>
</dbReference>
<reference evidence="4" key="1">
    <citation type="submission" date="2022-11" db="UniProtKB">
        <authorList>
            <consortium name="WormBaseParasite"/>
        </authorList>
    </citation>
    <scope>IDENTIFICATION</scope>
</reference>
<feature type="signal peptide" evidence="2">
    <location>
        <begin position="1"/>
        <end position="23"/>
    </location>
</feature>
<protein>
    <submittedName>
        <fullName evidence="4">Uncharacterized protein</fullName>
    </submittedName>
</protein>
<name>A0A915CY43_9BILA</name>
<accession>A0A915CY43</accession>
<keyword evidence="3" id="KW-1185">Reference proteome</keyword>
<evidence type="ECO:0000256" key="1">
    <source>
        <dbReference type="SAM" id="Coils"/>
    </source>
</evidence>
<evidence type="ECO:0000313" key="4">
    <source>
        <dbReference type="WBParaSite" id="jg13902"/>
    </source>
</evidence>
<dbReference type="GO" id="GO:0005737">
    <property type="term" value="C:cytoplasm"/>
    <property type="evidence" value="ECO:0007669"/>
    <property type="project" value="TreeGrafter"/>
</dbReference>
<dbReference type="AlphaFoldDB" id="A0A915CY43"/>
<dbReference type="PANTHER" id="PTHR16091:SF1">
    <property type="entry name" value="TETRATRICOPEPTIDE REPEAT PROTEIN 17"/>
    <property type="match status" value="1"/>
</dbReference>
<keyword evidence="1" id="KW-0175">Coiled coil</keyword>
<dbReference type="PANTHER" id="PTHR16091">
    <property type="entry name" value="TTC17 PROTEIN"/>
    <property type="match status" value="1"/>
</dbReference>
<feature type="chain" id="PRO_5036942875" evidence="2">
    <location>
        <begin position="24"/>
        <end position="706"/>
    </location>
</feature>
<dbReference type="WBParaSite" id="jg13902">
    <property type="protein sequence ID" value="jg13902"/>
    <property type="gene ID" value="jg13902"/>
</dbReference>
<evidence type="ECO:0000256" key="2">
    <source>
        <dbReference type="SAM" id="SignalP"/>
    </source>
</evidence>
<dbReference type="InterPro" id="IPR011990">
    <property type="entry name" value="TPR-like_helical_dom_sf"/>
</dbReference>
<dbReference type="InterPro" id="IPR019734">
    <property type="entry name" value="TPR_rpt"/>
</dbReference>
<dbReference type="Proteomes" id="UP000887574">
    <property type="component" value="Unplaced"/>
</dbReference>
<dbReference type="SMART" id="SM00028">
    <property type="entry name" value="TPR"/>
    <property type="match status" value="2"/>
</dbReference>